<dbReference type="Proteomes" id="UP000007110">
    <property type="component" value="Unassembled WGS sequence"/>
</dbReference>
<dbReference type="SMART" id="SM00822">
    <property type="entry name" value="PKS_KR"/>
    <property type="match status" value="1"/>
</dbReference>
<evidence type="ECO:0000256" key="5">
    <source>
        <dbReference type="ARBA" id="ARBA00022989"/>
    </source>
</evidence>
<dbReference type="OrthoDB" id="10253736at2759"/>
<dbReference type="InterPro" id="IPR002347">
    <property type="entry name" value="SDR_fam"/>
</dbReference>
<evidence type="ECO:0000256" key="2">
    <source>
        <dbReference type="ARBA" id="ARBA00006484"/>
    </source>
</evidence>
<evidence type="ECO:0000313" key="16">
    <source>
        <dbReference type="Proteomes" id="UP000007110"/>
    </source>
</evidence>
<comment type="similarity">
    <text evidence="2 12">Belongs to the short-chain dehydrogenases/reductases (SDR) family.</text>
</comment>
<dbReference type="RefSeq" id="XP_789866.3">
    <property type="nucleotide sequence ID" value="XM_784773.5"/>
</dbReference>
<evidence type="ECO:0000256" key="11">
    <source>
        <dbReference type="ARBA" id="ARBA00082544"/>
    </source>
</evidence>
<dbReference type="GO" id="GO:0005811">
    <property type="term" value="C:lipid droplet"/>
    <property type="evidence" value="ECO:0000318"/>
    <property type="project" value="GO_Central"/>
</dbReference>
<keyword evidence="7" id="KW-0443">Lipid metabolism</keyword>
<evidence type="ECO:0000256" key="8">
    <source>
        <dbReference type="ARBA" id="ARBA00023136"/>
    </source>
</evidence>
<dbReference type="GO" id="GO:0016616">
    <property type="term" value="F:oxidoreductase activity, acting on the CH-OH group of donors, NAD or NADP as acceptor"/>
    <property type="evidence" value="ECO:0000318"/>
    <property type="project" value="GO_Central"/>
</dbReference>
<dbReference type="InterPro" id="IPR057326">
    <property type="entry name" value="KR_dom"/>
</dbReference>
<dbReference type="InterPro" id="IPR036291">
    <property type="entry name" value="NAD(P)-bd_dom_sf"/>
</dbReference>
<keyword evidence="8 13" id="KW-0472">Membrane</keyword>
<dbReference type="FunFam" id="3.40.50.720:FF:000131">
    <property type="entry name" value="Short-chain dehydrogenase/reductase 3"/>
    <property type="match status" value="1"/>
</dbReference>
<dbReference type="PRINTS" id="PR00080">
    <property type="entry name" value="SDRFAMILY"/>
</dbReference>
<dbReference type="PANTHER" id="PTHR24322">
    <property type="entry name" value="PKSB"/>
    <property type="match status" value="1"/>
</dbReference>
<evidence type="ECO:0000256" key="1">
    <source>
        <dbReference type="ARBA" id="ARBA00004141"/>
    </source>
</evidence>
<dbReference type="CDD" id="cd05339">
    <property type="entry name" value="17beta-HSDXI-like_SDR_c"/>
    <property type="match status" value="1"/>
</dbReference>
<dbReference type="EnsemblMetazoa" id="XM_784773">
    <property type="protein sequence ID" value="XP_789866"/>
    <property type="gene ID" value="LOC584929"/>
</dbReference>
<protein>
    <recommendedName>
        <fullName evidence="10">Short-chain dehydrogenase/reductase 3</fullName>
    </recommendedName>
    <alternativeName>
        <fullName evidence="11">Retinal short-chain dehydrogenase/reductase 1</fullName>
    </alternativeName>
</protein>
<sequence length="328" mass="36191">MAEPEGEPLENHNSDNSLPLGYFFHCLSLLIEMIVLFCRMLYHVLCSLYRFVFPASPKYVYGRTVLITGSANGLGRLLAQEFARRGAQLVLLDIDIEGNKLLAEELCSKGRSAHAYYCDLSRKTDLYSVIAQIKRDIGHVDILINNAATLSGKPVLQCSDSAIEKVFEVNTMAYIWLTKALLPDMLNRKQGHVVNIASLAGFVGVNGLADYCASKSAIIGFTEALGYELKQMKATGVHLSLVCPSYMEEGMFAQCKSRFPAPLKSERAVKMILQGILTNQKRIFVPWYAQYIPAVKSVLPVSAFTALLDFSGGGGVSFLRNFKGPRKS</sequence>
<evidence type="ECO:0000256" key="12">
    <source>
        <dbReference type="RuleBase" id="RU000363"/>
    </source>
</evidence>
<dbReference type="GO" id="GO:0016020">
    <property type="term" value="C:membrane"/>
    <property type="evidence" value="ECO:0007669"/>
    <property type="project" value="UniProtKB-SubCell"/>
</dbReference>
<evidence type="ECO:0000256" key="9">
    <source>
        <dbReference type="ARBA" id="ARBA00059620"/>
    </source>
</evidence>
<dbReference type="Gene3D" id="3.40.50.720">
    <property type="entry name" value="NAD(P)-binding Rossmann-like Domain"/>
    <property type="match status" value="1"/>
</dbReference>
<name>A0A7M7TH03_STRPU</name>
<reference evidence="16" key="1">
    <citation type="submission" date="2015-02" db="EMBL/GenBank/DDBJ databases">
        <title>Genome sequencing for Strongylocentrotus purpuratus.</title>
        <authorList>
            <person name="Murali S."/>
            <person name="Liu Y."/>
            <person name="Vee V."/>
            <person name="English A."/>
            <person name="Wang M."/>
            <person name="Skinner E."/>
            <person name="Han Y."/>
            <person name="Muzny D.M."/>
            <person name="Worley K.C."/>
            <person name="Gibbs R.A."/>
        </authorList>
    </citation>
    <scope>NUCLEOTIDE SEQUENCE</scope>
</reference>
<dbReference type="OMA" id="VFYFFEA"/>
<dbReference type="Pfam" id="PF00106">
    <property type="entry name" value="adh_short"/>
    <property type="match status" value="1"/>
</dbReference>
<evidence type="ECO:0000256" key="10">
    <source>
        <dbReference type="ARBA" id="ARBA00068717"/>
    </source>
</evidence>
<evidence type="ECO:0000256" key="4">
    <source>
        <dbReference type="ARBA" id="ARBA00022857"/>
    </source>
</evidence>
<feature type="transmembrane region" description="Helical" evidence="13">
    <location>
        <begin position="20"/>
        <end position="42"/>
    </location>
</feature>
<dbReference type="GeneID" id="584929"/>
<evidence type="ECO:0000256" key="6">
    <source>
        <dbReference type="ARBA" id="ARBA00023002"/>
    </source>
</evidence>
<comment type="function">
    <text evidence="9">Catalyzes the reduction of all-trans-retinal to all-trans-retinol in the presence of NADPH.</text>
</comment>
<keyword evidence="3 13" id="KW-0812">Transmembrane</keyword>
<evidence type="ECO:0000256" key="3">
    <source>
        <dbReference type="ARBA" id="ARBA00022692"/>
    </source>
</evidence>
<keyword evidence="6" id="KW-0560">Oxidoreductase</keyword>
<organism evidence="15 16">
    <name type="scientific">Strongylocentrotus purpuratus</name>
    <name type="common">Purple sea urchin</name>
    <dbReference type="NCBI Taxonomy" id="7668"/>
    <lineage>
        <taxon>Eukaryota</taxon>
        <taxon>Metazoa</taxon>
        <taxon>Echinodermata</taxon>
        <taxon>Eleutherozoa</taxon>
        <taxon>Echinozoa</taxon>
        <taxon>Echinoidea</taxon>
        <taxon>Euechinoidea</taxon>
        <taxon>Echinacea</taxon>
        <taxon>Camarodonta</taxon>
        <taxon>Echinidea</taxon>
        <taxon>Strongylocentrotidae</taxon>
        <taxon>Strongylocentrotus</taxon>
    </lineage>
</organism>
<dbReference type="SUPFAM" id="SSF51735">
    <property type="entry name" value="NAD(P)-binding Rossmann-fold domains"/>
    <property type="match status" value="1"/>
</dbReference>
<dbReference type="GO" id="GO:0052650">
    <property type="term" value="F:all-trans-retinol dehydrogenase (NADP+) activity"/>
    <property type="evidence" value="ECO:0007669"/>
    <property type="project" value="UniProtKB-ARBA"/>
</dbReference>
<comment type="subcellular location">
    <subcellularLocation>
        <location evidence="1">Membrane</location>
        <topology evidence="1">Multi-pass membrane protein</topology>
    </subcellularLocation>
</comment>
<dbReference type="AlphaFoldDB" id="A0A7M7TH03"/>
<evidence type="ECO:0000256" key="7">
    <source>
        <dbReference type="ARBA" id="ARBA00023098"/>
    </source>
</evidence>
<feature type="domain" description="Ketoreductase" evidence="14">
    <location>
        <begin position="63"/>
        <end position="250"/>
    </location>
</feature>
<keyword evidence="5 13" id="KW-1133">Transmembrane helix</keyword>
<accession>A0A7M7TH03</accession>
<dbReference type="PROSITE" id="PS00061">
    <property type="entry name" value="ADH_SHORT"/>
    <property type="match status" value="1"/>
</dbReference>
<evidence type="ECO:0000256" key="13">
    <source>
        <dbReference type="SAM" id="Phobius"/>
    </source>
</evidence>
<evidence type="ECO:0000259" key="14">
    <source>
        <dbReference type="SMART" id="SM00822"/>
    </source>
</evidence>
<keyword evidence="16" id="KW-1185">Reference proteome</keyword>
<proteinExistence type="inferred from homology"/>
<evidence type="ECO:0000313" key="15">
    <source>
        <dbReference type="EnsemblMetazoa" id="XP_789866"/>
    </source>
</evidence>
<dbReference type="InParanoid" id="A0A7M7TH03"/>
<dbReference type="PRINTS" id="PR00081">
    <property type="entry name" value="GDHRDH"/>
</dbReference>
<dbReference type="PANTHER" id="PTHR24322:SF746">
    <property type="entry name" value="SHORT CHAIN DEHYDROGENASE_REDUCTASE FAMILY 16C MEMBER 5"/>
    <property type="match status" value="1"/>
</dbReference>
<reference evidence="15" key="2">
    <citation type="submission" date="2021-01" db="UniProtKB">
        <authorList>
            <consortium name="EnsemblMetazoa"/>
        </authorList>
    </citation>
    <scope>IDENTIFICATION</scope>
</reference>
<dbReference type="InterPro" id="IPR020904">
    <property type="entry name" value="Sc_DH/Rdtase_CS"/>
</dbReference>
<keyword evidence="4" id="KW-0521">NADP</keyword>
<dbReference type="KEGG" id="spu:584929"/>